<comment type="caution">
    <text evidence="4">The sequence shown here is derived from an EMBL/GenBank/DDBJ whole genome shotgun (WGS) entry which is preliminary data.</text>
</comment>
<reference evidence="4" key="1">
    <citation type="submission" date="2023-07" db="EMBL/GenBank/DDBJ databases">
        <title>Functional and genomic diversity of the sorghum phyllosphere microbiome.</title>
        <authorList>
            <person name="Shade A."/>
        </authorList>
    </citation>
    <scope>NUCLEOTIDE SEQUENCE</scope>
    <source>
        <strain evidence="4">SORGH_AS_1067</strain>
    </source>
</reference>
<evidence type="ECO:0008006" key="6">
    <source>
        <dbReference type="Google" id="ProtNLM"/>
    </source>
</evidence>
<accession>A0AAJ1X2I7</accession>
<dbReference type="InterPro" id="IPR041522">
    <property type="entry name" value="CdaR_GGDEF"/>
</dbReference>
<organism evidence="4 5">
    <name type="scientific">Nocardioides zeae</name>
    <dbReference type="NCBI Taxonomy" id="1457234"/>
    <lineage>
        <taxon>Bacteria</taxon>
        <taxon>Bacillati</taxon>
        <taxon>Actinomycetota</taxon>
        <taxon>Actinomycetes</taxon>
        <taxon>Propionibacteriales</taxon>
        <taxon>Nocardioidaceae</taxon>
        <taxon>Nocardioides</taxon>
    </lineage>
</organism>
<dbReference type="AlphaFoldDB" id="A0AAJ1X2I7"/>
<dbReference type="InterPro" id="IPR051448">
    <property type="entry name" value="CdaR-like_regulators"/>
</dbReference>
<dbReference type="PANTHER" id="PTHR33744:SF7">
    <property type="entry name" value="PUCR FAMILY TRANSCRIPTIONAL REGULATOR"/>
    <property type="match status" value="1"/>
</dbReference>
<feature type="domain" description="PucR C-terminal helix-turn-helix" evidence="2">
    <location>
        <begin position="417"/>
        <end position="471"/>
    </location>
</feature>
<dbReference type="Proteomes" id="UP001239215">
    <property type="component" value="Unassembled WGS sequence"/>
</dbReference>
<evidence type="ECO:0000259" key="3">
    <source>
        <dbReference type="Pfam" id="PF17853"/>
    </source>
</evidence>
<gene>
    <name evidence="4" type="ORF">QE405_000896</name>
</gene>
<dbReference type="Gene3D" id="1.10.10.2840">
    <property type="entry name" value="PucR C-terminal helix-turn-helix domain"/>
    <property type="match status" value="1"/>
</dbReference>
<evidence type="ECO:0000259" key="2">
    <source>
        <dbReference type="Pfam" id="PF13556"/>
    </source>
</evidence>
<evidence type="ECO:0000256" key="1">
    <source>
        <dbReference type="ARBA" id="ARBA00006754"/>
    </source>
</evidence>
<comment type="similarity">
    <text evidence="1">Belongs to the CdaR family.</text>
</comment>
<dbReference type="Pfam" id="PF13556">
    <property type="entry name" value="HTH_30"/>
    <property type="match status" value="1"/>
</dbReference>
<evidence type="ECO:0000313" key="4">
    <source>
        <dbReference type="EMBL" id="MDQ1103612.1"/>
    </source>
</evidence>
<dbReference type="InterPro" id="IPR009057">
    <property type="entry name" value="Homeodomain-like_sf"/>
</dbReference>
<dbReference type="PANTHER" id="PTHR33744">
    <property type="entry name" value="CARBOHYDRATE DIACID REGULATOR"/>
    <property type="match status" value="1"/>
</dbReference>
<protein>
    <recommendedName>
        <fullName evidence="6">PucR family transcriptional regulator</fullName>
    </recommendedName>
</protein>
<dbReference type="InterPro" id="IPR025736">
    <property type="entry name" value="PucR_C-HTH_dom"/>
</dbReference>
<dbReference type="EMBL" id="JAUTAN010000001">
    <property type="protein sequence ID" value="MDQ1103612.1"/>
    <property type="molecule type" value="Genomic_DNA"/>
</dbReference>
<dbReference type="RefSeq" id="WP_307199025.1">
    <property type="nucleotide sequence ID" value="NZ_JAUTAN010000001.1"/>
</dbReference>
<feature type="domain" description="CdaR GGDEF-like" evidence="3">
    <location>
        <begin position="247"/>
        <end position="361"/>
    </location>
</feature>
<name>A0AAJ1X2I7_9ACTN</name>
<dbReference type="InterPro" id="IPR042070">
    <property type="entry name" value="PucR_C-HTH_sf"/>
</dbReference>
<evidence type="ECO:0000313" key="5">
    <source>
        <dbReference type="Proteomes" id="UP001239215"/>
    </source>
</evidence>
<proteinExistence type="inferred from homology"/>
<dbReference type="Pfam" id="PF17853">
    <property type="entry name" value="GGDEF_2"/>
    <property type="match status" value="1"/>
</dbReference>
<sequence length="481" mass="51715">MPVRPVPLGALVLGLDLEQVTGRGDLRIEPHDTVTVVEWRPERRDGPLPDLVRPVAAALADEPAVVVVLCPGRRVNPPEAVVAAAARQDVPLLWGGPDVQSDAVRARLAGLRGEGESEGAAEPAPAHARLLETLVDGADLPGLVARIAGLLGAHVSVVDGRRVVAAEPPEPDPTLPEVLALPLEHARRHVGTLRIARDEPLDPGEAAALTALGHVVALAVRVHAVDAVEDALAPDLLTAILGDDLVAREAALRRSRRLQAFPQRSAVVVAVEPFDAPLSRAGMTRLARQFELAVHAEDDRAVMAVHEGSIVLLVGADVIMARLLRTMRRRAALPLVAGTSGAVDDSRSFPGAYRQAQRAATIGRRLGRANQVTDYDQLGVLRLLYQLPEHERRAFVQETLGPLATAELPDAAMLRSVIHALRATHGNISESARRLFIHPNTLRQRVHRIETLIGPFLADPDRRLTVFVALDLHLLDDGTER</sequence>
<dbReference type="SUPFAM" id="SSF46689">
    <property type="entry name" value="Homeodomain-like"/>
    <property type="match status" value="1"/>
</dbReference>